<evidence type="ECO:0000313" key="2">
    <source>
        <dbReference type="EMBL" id="SMC42347.1"/>
    </source>
</evidence>
<accession>A0A1W1Z1J3</accession>
<gene>
    <name evidence="2" type="ORF">SAMN04487984_1043</name>
</gene>
<protein>
    <submittedName>
        <fullName evidence="2">Acetyltransferase (GNAT) family protein</fullName>
    </submittedName>
</protein>
<dbReference type="SUPFAM" id="SSF55729">
    <property type="entry name" value="Acyl-CoA N-acyltransferases (Nat)"/>
    <property type="match status" value="1"/>
</dbReference>
<dbReference type="OrthoDB" id="2243440at2"/>
<dbReference type="STRING" id="371602.SAMN04487984_1043"/>
<keyword evidence="2" id="KW-0808">Transferase</keyword>
<dbReference type="PROSITE" id="PS51186">
    <property type="entry name" value="GNAT"/>
    <property type="match status" value="1"/>
</dbReference>
<dbReference type="GO" id="GO:0016747">
    <property type="term" value="F:acyltransferase activity, transferring groups other than amino-acyl groups"/>
    <property type="evidence" value="ECO:0007669"/>
    <property type="project" value="InterPro"/>
</dbReference>
<keyword evidence="3" id="KW-1185">Reference proteome</keyword>
<evidence type="ECO:0000313" key="3">
    <source>
        <dbReference type="Proteomes" id="UP000243884"/>
    </source>
</evidence>
<sequence length="202" mass="23720">MLTIRPLNPSDYQEAIQFAIEGMQFDQYLTNRWARQIYGRYFFYEALNQATQVIAAYYNTQLVGLLLARINGEKTVHQSRWQQGIVRSGNWLSRTFFANSSDVYEQTNQQLLQAYQADHHPDGEIIFLAAKPNSRIKGIGTFLLDELTRREKGKEIYLFTDSFCTYQFYEHRGFKRFASKEITLSINKRQIPMTAMLFVKKL</sequence>
<dbReference type="AlphaFoldDB" id="A0A1W1Z1J3"/>
<dbReference type="InterPro" id="IPR016181">
    <property type="entry name" value="Acyl_CoA_acyltransferase"/>
</dbReference>
<dbReference type="Proteomes" id="UP000243884">
    <property type="component" value="Unassembled WGS sequence"/>
</dbReference>
<evidence type="ECO:0000259" key="1">
    <source>
        <dbReference type="PROSITE" id="PS51186"/>
    </source>
</evidence>
<dbReference type="EMBL" id="FWXK01000005">
    <property type="protein sequence ID" value="SMC42347.1"/>
    <property type="molecule type" value="Genomic_DNA"/>
</dbReference>
<feature type="domain" description="N-acetyltransferase" evidence="1">
    <location>
        <begin position="2"/>
        <end position="202"/>
    </location>
</feature>
<reference evidence="3" key="1">
    <citation type="submission" date="2017-04" db="EMBL/GenBank/DDBJ databases">
        <authorList>
            <person name="Varghese N."/>
            <person name="Submissions S."/>
        </authorList>
    </citation>
    <scope>NUCLEOTIDE SEQUENCE [LARGE SCALE GENOMIC DNA]</scope>
    <source>
        <strain evidence="3">DSM 21500</strain>
    </source>
</reference>
<dbReference type="InterPro" id="IPR000182">
    <property type="entry name" value="GNAT_dom"/>
</dbReference>
<dbReference type="Gene3D" id="3.40.630.30">
    <property type="match status" value="1"/>
</dbReference>
<proteinExistence type="predicted"/>
<organism evidence="2 3">
    <name type="scientific">Aerococcus suis</name>
    <dbReference type="NCBI Taxonomy" id="371602"/>
    <lineage>
        <taxon>Bacteria</taxon>
        <taxon>Bacillati</taxon>
        <taxon>Bacillota</taxon>
        <taxon>Bacilli</taxon>
        <taxon>Lactobacillales</taxon>
        <taxon>Aerococcaceae</taxon>
        <taxon>Aerococcus</taxon>
    </lineage>
</organism>
<name>A0A1W1Z1J3_9LACT</name>
<dbReference type="RefSeq" id="WP_084099171.1">
    <property type="nucleotide sequence ID" value="NZ_FWXK01000005.1"/>
</dbReference>